<dbReference type="PANTHER" id="PTHR11567">
    <property type="entry name" value="ACID PHOSPHATASE-RELATED"/>
    <property type="match status" value="1"/>
</dbReference>
<dbReference type="GO" id="GO:0016791">
    <property type="term" value="F:phosphatase activity"/>
    <property type="evidence" value="ECO:0007669"/>
    <property type="project" value="TreeGrafter"/>
</dbReference>
<name>A0A8K1CT79_PYTOL</name>
<evidence type="ECO:0008006" key="7">
    <source>
        <dbReference type="Google" id="ProtNLM"/>
    </source>
</evidence>
<dbReference type="CDD" id="cd07061">
    <property type="entry name" value="HP_HAP_like"/>
    <property type="match status" value="1"/>
</dbReference>
<dbReference type="InterPro" id="IPR000560">
    <property type="entry name" value="His_Pase_clade-2"/>
</dbReference>
<keyword evidence="2" id="KW-0378">Hydrolase</keyword>
<comment type="caution">
    <text evidence="5">The sequence shown here is derived from an EMBL/GenBank/DDBJ whole genome shotgun (WGS) entry which is preliminary data.</text>
</comment>
<dbReference type="Pfam" id="PF00328">
    <property type="entry name" value="His_Phos_2"/>
    <property type="match status" value="1"/>
</dbReference>
<keyword evidence="3" id="KW-0472">Membrane</keyword>
<feature type="signal peptide" evidence="4">
    <location>
        <begin position="1"/>
        <end position="20"/>
    </location>
</feature>
<sequence length="468" mass="52698">MWTRVWTLVAMATALALGQAEEFPSQLRRLVTLSRHGSRAPNDIVERICPNNLKNLEAYNVPLEQLTEFGMQQLVAVGEHIRKVYVEEKKFLSSTFNGVKHAHFETYFRSDAATRCSQSATAVGYGLYPDGTGPKGFPRQPVPVTMQLLQNEHDFAAPKGPCKKTFVADMVKYADTRAKELMTQYNDSLVKMSEICGVNVFDVPKMQGGEDLVLAVKDIADMFIFDRDEQLPPLDGLTPELSEQLEQLAFTNLMERYYTTDRMITYWNGGFSDLLLGKLNEAAMPDSPSPKEYRYFSYHGHRELLHGLAKMIGWDFSFEGLPTALNTSALHPGTTMFFELHARANTSATNDESYFLKTFMWDPTTKQREQVTLSKCSSADCPLNEFNNIIKSHIARTGTWQSICNYKDETSVSPLKQFPPSIDEDDVSSGPSGYVIVICTLVGLGLAFVVVKAVLRMRNHRRQGYETL</sequence>
<dbReference type="Gene3D" id="3.40.50.1240">
    <property type="entry name" value="Phosphoglycerate mutase-like"/>
    <property type="match status" value="1"/>
</dbReference>
<dbReference type="SUPFAM" id="SSF53254">
    <property type="entry name" value="Phosphoglycerate mutase-like"/>
    <property type="match status" value="1"/>
</dbReference>
<evidence type="ECO:0000313" key="6">
    <source>
        <dbReference type="Proteomes" id="UP000794436"/>
    </source>
</evidence>
<keyword evidence="6" id="KW-1185">Reference proteome</keyword>
<keyword evidence="3" id="KW-1133">Transmembrane helix</keyword>
<proteinExistence type="inferred from homology"/>
<organism evidence="5 6">
    <name type="scientific">Pythium oligandrum</name>
    <name type="common">Mycoparasitic fungus</name>
    <dbReference type="NCBI Taxonomy" id="41045"/>
    <lineage>
        <taxon>Eukaryota</taxon>
        <taxon>Sar</taxon>
        <taxon>Stramenopiles</taxon>
        <taxon>Oomycota</taxon>
        <taxon>Peronosporomycetes</taxon>
        <taxon>Pythiales</taxon>
        <taxon>Pythiaceae</taxon>
        <taxon>Pythium</taxon>
    </lineage>
</organism>
<dbReference type="InterPro" id="IPR033379">
    <property type="entry name" value="Acid_Pase_AS"/>
</dbReference>
<evidence type="ECO:0000313" key="5">
    <source>
        <dbReference type="EMBL" id="TMW68809.1"/>
    </source>
</evidence>
<evidence type="ECO:0000256" key="1">
    <source>
        <dbReference type="ARBA" id="ARBA00005375"/>
    </source>
</evidence>
<dbReference type="EMBL" id="SPLM01000002">
    <property type="protein sequence ID" value="TMW68809.1"/>
    <property type="molecule type" value="Genomic_DNA"/>
</dbReference>
<protein>
    <recommendedName>
        <fullName evidence="7">Acid phosphatase</fullName>
    </recommendedName>
</protein>
<accession>A0A8K1CT79</accession>
<dbReference type="PANTHER" id="PTHR11567:SF110">
    <property type="entry name" value="2-PHOSPHOXYLOSE PHOSPHATASE 1"/>
    <property type="match status" value="1"/>
</dbReference>
<evidence type="ECO:0000256" key="2">
    <source>
        <dbReference type="ARBA" id="ARBA00022801"/>
    </source>
</evidence>
<feature type="chain" id="PRO_5035439428" description="Acid phosphatase" evidence="4">
    <location>
        <begin position="21"/>
        <end position="468"/>
    </location>
</feature>
<keyword evidence="4" id="KW-0732">Signal</keyword>
<dbReference type="InterPro" id="IPR050645">
    <property type="entry name" value="Histidine_acid_phosphatase"/>
</dbReference>
<dbReference type="InterPro" id="IPR029033">
    <property type="entry name" value="His_PPase_superfam"/>
</dbReference>
<dbReference type="PROSITE" id="PS00616">
    <property type="entry name" value="HIS_ACID_PHOSPHAT_1"/>
    <property type="match status" value="1"/>
</dbReference>
<reference evidence="5" key="1">
    <citation type="submission" date="2019-03" db="EMBL/GenBank/DDBJ databases">
        <title>Long read genome sequence of the mycoparasitic Pythium oligandrum ATCC 38472 isolated from sugarbeet rhizosphere.</title>
        <authorList>
            <person name="Gaulin E."/>
        </authorList>
    </citation>
    <scope>NUCLEOTIDE SEQUENCE</scope>
    <source>
        <strain evidence="5">ATCC 38472_TT</strain>
    </source>
</reference>
<keyword evidence="3" id="KW-0812">Transmembrane</keyword>
<gene>
    <name evidence="5" type="ORF">Poli38472_006277</name>
</gene>
<dbReference type="OrthoDB" id="258392at2759"/>
<evidence type="ECO:0000256" key="4">
    <source>
        <dbReference type="SAM" id="SignalP"/>
    </source>
</evidence>
<dbReference type="AlphaFoldDB" id="A0A8K1CT79"/>
<dbReference type="Proteomes" id="UP000794436">
    <property type="component" value="Unassembled WGS sequence"/>
</dbReference>
<comment type="similarity">
    <text evidence="1">Belongs to the histidine acid phosphatase family.</text>
</comment>
<evidence type="ECO:0000256" key="3">
    <source>
        <dbReference type="SAM" id="Phobius"/>
    </source>
</evidence>
<feature type="transmembrane region" description="Helical" evidence="3">
    <location>
        <begin position="434"/>
        <end position="455"/>
    </location>
</feature>